<gene>
    <name evidence="3" type="ORF">B7P33_16810</name>
</gene>
<dbReference type="AlphaFoldDB" id="A0A2A4G4M6"/>
<dbReference type="Proteomes" id="UP000219559">
    <property type="component" value="Unassembled WGS sequence"/>
</dbReference>
<keyword evidence="1" id="KW-0732">Signal</keyword>
<dbReference type="InterPro" id="IPR035940">
    <property type="entry name" value="CAP_sf"/>
</dbReference>
<dbReference type="RefSeq" id="WP_097441047.1">
    <property type="nucleotide sequence ID" value="NZ_KZ300477.1"/>
</dbReference>
<dbReference type="SUPFAM" id="SSF55797">
    <property type="entry name" value="PR-1-like"/>
    <property type="match status" value="1"/>
</dbReference>
<dbReference type="Gene3D" id="3.40.33.10">
    <property type="entry name" value="CAP"/>
    <property type="match status" value="1"/>
</dbReference>
<dbReference type="OrthoDB" id="982527at2"/>
<organism evidence="3 4">
    <name type="scientific">Sediminicola luteus</name>
    <dbReference type="NCBI Taxonomy" id="319238"/>
    <lineage>
        <taxon>Bacteria</taxon>
        <taxon>Pseudomonadati</taxon>
        <taxon>Bacteroidota</taxon>
        <taxon>Flavobacteriia</taxon>
        <taxon>Flavobacteriales</taxon>
        <taxon>Flavobacteriaceae</taxon>
        <taxon>Sediminicola</taxon>
    </lineage>
</organism>
<name>A0A2A4G4M6_9FLAO</name>
<reference evidence="3 4" key="1">
    <citation type="submission" date="2017-04" db="EMBL/GenBank/DDBJ databases">
        <title>A new member of the family Flavobacteriaceae isolated from ascidians.</title>
        <authorList>
            <person name="Chen L."/>
        </authorList>
    </citation>
    <scope>NUCLEOTIDE SEQUENCE [LARGE SCALE GENOMIC DNA]</scope>
    <source>
        <strain evidence="3 4">HQA918</strain>
    </source>
</reference>
<evidence type="ECO:0000313" key="4">
    <source>
        <dbReference type="Proteomes" id="UP000219559"/>
    </source>
</evidence>
<dbReference type="EMBL" id="NBWU01000007">
    <property type="protein sequence ID" value="PCE62936.1"/>
    <property type="molecule type" value="Genomic_DNA"/>
</dbReference>
<evidence type="ECO:0000256" key="1">
    <source>
        <dbReference type="SAM" id="SignalP"/>
    </source>
</evidence>
<keyword evidence="4" id="KW-1185">Reference proteome</keyword>
<proteinExistence type="predicted"/>
<evidence type="ECO:0000313" key="3">
    <source>
        <dbReference type="EMBL" id="PCE62936.1"/>
    </source>
</evidence>
<dbReference type="CDD" id="cd05379">
    <property type="entry name" value="CAP_bacterial"/>
    <property type="match status" value="1"/>
</dbReference>
<comment type="caution">
    <text evidence="3">The sequence shown here is derived from an EMBL/GenBank/DDBJ whole genome shotgun (WGS) entry which is preliminary data.</text>
</comment>
<feature type="signal peptide" evidence="1">
    <location>
        <begin position="1"/>
        <end position="21"/>
    </location>
</feature>
<evidence type="ECO:0000259" key="2">
    <source>
        <dbReference type="Pfam" id="PF00188"/>
    </source>
</evidence>
<dbReference type="PANTHER" id="PTHR31157">
    <property type="entry name" value="SCP DOMAIN-CONTAINING PROTEIN"/>
    <property type="match status" value="1"/>
</dbReference>
<dbReference type="PROSITE" id="PS51257">
    <property type="entry name" value="PROKAR_LIPOPROTEIN"/>
    <property type="match status" value="1"/>
</dbReference>
<dbReference type="PANTHER" id="PTHR31157:SF1">
    <property type="entry name" value="SCP DOMAIN-CONTAINING PROTEIN"/>
    <property type="match status" value="1"/>
</dbReference>
<protein>
    <recommendedName>
        <fullName evidence="2">SCP domain-containing protein</fullName>
    </recommendedName>
</protein>
<sequence>MKKLLPLLSIALFLGFGSCTKEDIAETPAISDAINVTGIEQELMIIVNDYRKSIGRVPLALNTEAYEAAQAHNNYMISKGELSHDNFSARATALSAKTSAEMIAENVAKDYETAQAAFDKWMSSKGHRLNIESNFTHTGISVKSDAEGNYYFTQMFYR</sequence>
<dbReference type="Pfam" id="PF00188">
    <property type="entry name" value="CAP"/>
    <property type="match status" value="1"/>
</dbReference>
<accession>A0A2A4G4M6</accession>
<feature type="chain" id="PRO_5012652700" description="SCP domain-containing protein" evidence="1">
    <location>
        <begin position="22"/>
        <end position="158"/>
    </location>
</feature>
<feature type="domain" description="SCP" evidence="2">
    <location>
        <begin position="47"/>
        <end position="156"/>
    </location>
</feature>
<dbReference type="InterPro" id="IPR014044">
    <property type="entry name" value="CAP_dom"/>
</dbReference>